<keyword evidence="1" id="KW-0812">Transmembrane</keyword>
<sequence>MISKKKNYIFLLTLYINIENFIIKYVYYNFIKNYKLII</sequence>
<organism evidence="2">
    <name type="scientific">viral metagenome</name>
    <dbReference type="NCBI Taxonomy" id="1070528"/>
    <lineage>
        <taxon>unclassified sequences</taxon>
        <taxon>metagenomes</taxon>
        <taxon>organismal metagenomes</taxon>
    </lineage>
</organism>
<reference evidence="2" key="1">
    <citation type="journal article" date="2020" name="Nature">
        <title>Giant virus diversity and host interactions through global metagenomics.</title>
        <authorList>
            <person name="Schulz F."/>
            <person name="Roux S."/>
            <person name="Paez-Espino D."/>
            <person name="Jungbluth S."/>
            <person name="Walsh D.A."/>
            <person name="Denef V.J."/>
            <person name="McMahon K.D."/>
            <person name="Konstantinidis K.T."/>
            <person name="Eloe-Fadrosh E.A."/>
            <person name="Kyrpides N.C."/>
            <person name="Woyke T."/>
        </authorList>
    </citation>
    <scope>NUCLEOTIDE SEQUENCE</scope>
    <source>
        <strain evidence="2">GVMAG-M-3300023179-82</strain>
    </source>
</reference>
<dbReference type="EMBL" id="MN739896">
    <property type="protein sequence ID" value="QHT76396.1"/>
    <property type="molecule type" value="Genomic_DNA"/>
</dbReference>
<proteinExistence type="predicted"/>
<evidence type="ECO:0000313" key="2">
    <source>
        <dbReference type="EMBL" id="QHT76396.1"/>
    </source>
</evidence>
<keyword evidence="1" id="KW-1133">Transmembrane helix</keyword>
<keyword evidence="1" id="KW-0472">Membrane</keyword>
<protein>
    <submittedName>
        <fullName evidence="2">Uncharacterized protein</fullName>
    </submittedName>
</protein>
<name>A0A6C0H849_9ZZZZ</name>
<evidence type="ECO:0000256" key="1">
    <source>
        <dbReference type="SAM" id="Phobius"/>
    </source>
</evidence>
<dbReference type="AlphaFoldDB" id="A0A6C0H849"/>
<accession>A0A6C0H849</accession>
<feature type="transmembrane region" description="Helical" evidence="1">
    <location>
        <begin position="7"/>
        <end position="28"/>
    </location>
</feature>